<sequence length="261" mass="27632">MSNPVPPSGLEVVPSQEPEAVSRAAAYPDQGLQYVDNSPHIDEKKAQFEKPRVCGLKRTTFWILVVASVVIIFAAALGGGLGGGLSSRGKESTTSSQKASEQSPSTSSNSSTSGTASNTASATVTMSAVVGTISGTTTTLYRDCPSSNDTIYNVEYNSSTYQFRKLCNMQAVIHGDHATYVNQATSNLNDCINLCAAYNENNVTKSTGSKVCSSVCWRNGFVDDDWPGQCFGYAGNNDSYSGGYNLQADVTCDSAIWTNEA</sequence>
<dbReference type="AlphaFoldDB" id="A0A0F7TGJ7"/>
<evidence type="ECO:0000313" key="4">
    <source>
        <dbReference type="Proteomes" id="UP000042958"/>
    </source>
</evidence>
<accession>A0A0F7TGJ7</accession>
<name>A0A0F7TGJ7_PENBI</name>
<keyword evidence="4" id="KW-1185">Reference proteome</keyword>
<evidence type="ECO:0000313" key="3">
    <source>
        <dbReference type="EMBL" id="CEJ54641.1"/>
    </source>
</evidence>
<keyword evidence="2" id="KW-1133">Transmembrane helix</keyword>
<feature type="transmembrane region" description="Helical" evidence="2">
    <location>
        <begin position="61"/>
        <end position="81"/>
    </location>
</feature>
<gene>
    <name evidence="3" type="ORF">PMG11_00943</name>
</gene>
<keyword evidence="2" id="KW-0472">Membrane</keyword>
<evidence type="ECO:0000256" key="2">
    <source>
        <dbReference type="SAM" id="Phobius"/>
    </source>
</evidence>
<evidence type="ECO:0008006" key="5">
    <source>
        <dbReference type="Google" id="ProtNLM"/>
    </source>
</evidence>
<proteinExistence type="predicted"/>
<reference evidence="4" key="1">
    <citation type="journal article" date="2015" name="Genome Announc.">
        <title>Draft genome sequence of the fungus Penicillium brasilianum MG11.</title>
        <authorList>
            <person name="Horn F."/>
            <person name="Linde J."/>
            <person name="Mattern D.J."/>
            <person name="Walther G."/>
            <person name="Guthke R."/>
            <person name="Brakhage A.A."/>
            <person name="Valiante V."/>
        </authorList>
    </citation>
    <scope>NUCLEOTIDE SEQUENCE [LARGE SCALE GENOMIC DNA]</scope>
    <source>
        <strain evidence="4">MG11</strain>
    </source>
</reference>
<evidence type="ECO:0000256" key="1">
    <source>
        <dbReference type="SAM" id="MobiDB-lite"/>
    </source>
</evidence>
<organism evidence="3 4">
    <name type="scientific">Penicillium brasilianum</name>
    <dbReference type="NCBI Taxonomy" id="104259"/>
    <lineage>
        <taxon>Eukaryota</taxon>
        <taxon>Fungi</taxon>
        <taxon>Dikarya</taxon>
        <taxon>Ascomycota</taxon>
        <taxon>Pezizomycotina</taxon>
        <taxon>Eurotiomycetes</taxon>
        <taxon>Eurotiomycetidae</taxon>
        <taxon>Eurotiales</taxon>
        <taxon>Aspergillaceae</taxon>
        <taxon>Penicillium</taxon>
    </lineage>
</organism>
<dbReference type="EMBL" id="CDHK01000001">
    <property type="protein sequence ID" value="CEJ54641.1"/>
    <property type="molecule type" value="Genomic_DNA"/>
</dbReference>
<feature type="compositionally biased region" description="Low complexity" evidence="1">
    <location>
        <begin position="105"/>
        <end position="118"/>
    </location>
</feature>
<dbReference type="Proteomes" id="UP000042958">
    <property type="component" value="Unassembled WGS sequence"/>
</dbReference>
<feature type="compositionally biased region" description="Polar residues" evidence="1">
    <location>
        <begin position="92"/>
        <end position="104"/>
    </location>
</feature>
<feature type="region of interest" description="Disordered" evidence="1">
    <location>
        <begin position="84"/>
        <end position="118"/>
    </location>
</feature>
<dbReference type="OrthoDB" id="5424430at2759"/>
<dbReference type="STRING" id="104259.A0A0F7TGJ7"/>
<keyword evidence="2" id="KW-0812">Transmembrane</keyword>
<protein>
    <recommendedName>
        <fullName evidence="5">Apple domain-containing protein</fullName>
    </recommendedName>
</protein>